<dbReference type="AlphaFoldDB" id="C9ML86"/>
<dbReference type="STRING" id="649761.HMPREF0973_00361"/>
<keyword evidence="2" id="KW-1185">Reference proteome</keyword>
<dbReference type="RefSeq" id="WP_004381979.1">
    <property type="nucleotide sequence ID" value="NZ_GG698712.1"/>
</dbReference>
<dbReference type="Proteomes" id="UP000003327">
    <property type="component" value="Unassembled WGS sequence"/>
</dbReference>
<reference evidence="1 2" key="1">
    <citation type="submission" date="2009-09" db="EMBL/GenBank/DDBJ databases">
        <authorList>
            <person name="Weinstock G."/>
            <person name="Sodergren E."/>
            <person name="Clifton S."/>
            <person name="Fulton L."/>
            <person name="Fulton B."/>
            <person name="Courtney L."/>
            <person name="Fronick C."/>
            <person name="Harrison M."/>
            <person name="Strong C."/>
            <person name="Farmer C."/>
            <person name="Delahaunty K."/>
            <person name="Markovic C."/>
            <person name="Hall O."/>
            <person name="Minx P."/>
            <person name="Tomlinson C."/>
            <person name="Mitreva M."/>
            <person name="Nelson J."/>
            <person name="Hou S."/>
            <person name="Wollam A."/>
            <person name="Pepin K.H."/>
            <person name="Johnson M."/>
            <person name="Bhonagiri V."/>
            <person name="Nash W.E."/>
            <person name="Warren W."/>
            <person name="Chinwalla A."/>
            <person name="Mardis E.R."/>
            <person name="Wilson R.K."/>
        </authorList>
    </citation>
    <scope>NUCLEOTIDE SEQUENCE [LARGE SCALE GENOMIC DNA]</scope>
    <source>
        <strain evidence="1 2">F0319</strain>
    </source>
</reference>
<comment type="caution">
    <text evidence="1">The sequence shown here is derived from an EMBL/GenBank/DDBJ whole genome shotgun (WGS) entry which is preliminary data.</text>
</comment>
<accession>C9ML86</accession>
<name>C9ML86_9BACT</name>
<dbReference type="OrthoDB" id="5679012at2"/>
<proteinExistence type="predicted"/>
<gene>
    <name evidence="1" type="ORF">HMPREF0973_00361</name>
</gene>
<dbReference type="Gene3D" id="3.40.30.10">
    <property type="entry name" value="Glutaredoxin"/>
    <property type="match status" value="1"/>
</dbReference>
<dbReference type="HOGENOM" id="CLU_159829_2_0_10"/>
<evidence type="ECO:0008006" key="3">
    <source>
        <dbReference type="Google" id="ProtNLM"/>
    </source>
</evidence>
<dbReference type="EMBL" id="ACVA01000013">
    <property type="protein sequence ID" value="EEX19420.1"/>
    <property type="molecule type" value="Genomic_DNA"/>
</dbReference>
<sequence>MIKIYGMSTCPDCTAVDKHVKGDDRYEVIDIGAHVRNLKEFLRLRDNSPVFDDAKKHGYAGIPCFLLEDGTVTLSPEEAGIHLDDAPAAASCRLDGSGC</sequence>
<organism evidence="1 2">
    <name type="scientific">Prevotella veroralis F0319</name>
    <dbReference type="NCBI Taxonomy" id="649761"/>
    <lineage>
        <taxon>Bacteria</taxon>
        <taxon>Pseudomonadati</taxon>
        <taxon>Bacteroidota</taxon>
        <taxon>Bacteroidia</taxon>
        <taxon>Bacteroidales</taxon>
        <taxon>Prevotellaceae</taxon>
        <taxon>Prevotella</taxon>
    </lineage>
</organism>
<evidence type="ECO:0000313" key="1">
    <source>
        <dbReference type="EMBL" id="EEX19420.1"/>
    </source>
</evidence>
<protein>
    <recommendedName>
        <fullName evidence="3">Glutaredoxin-related protein</fullName>
    </recommendedName>
</protein>
<evidence type="ECO:0000313" key="2">
    <source>
        <dbReference type="Proteomes" id="UP000003327"/>
    </source>
</evidence>
<dbReference type="eggNOG" id="COG4545">
    <property type="taxonomic scope" value="Bacteria"/>
</dbReference>